<dbReference type="PROSITE" id="PS00028">
    <property type="entry name" value="ZINC_FINGER_C2H2_1"/>
    <property type="match status" value="1"/>
</dbReference>
<dbReference type="Proteomes" id="UP000290289">
    <property type="component" value="Chromosome 12"/>
</dbReference>
<evidence type="ECO:0000256" key="1">
    <source>
        <dbReference type="ARBA" id="ARBA00022603"/>
    </source>
</evidence>
<comment type="caution">
    <text evidence="9">The sequence shown here is derived from an EMBL/GenBank/DDBJ whole genome shotgun (WGS) entry which is preliminary data.</text>
</comment>
<dbReference type="InterPro" id="IPR029044">
    <property type="entry name" value="Nucleotide-diphossugar_trans"/>
</dbReference>
<evidence type="ECO:0000256" key="4">
    <source>
        <dbReference type="PROSITE-ProRule" id="PRU00042"/>
    </source>
</evidence>
<feature type="domain" description="C2H2-type" evidence="8">
    <location>
        <begin position="824"/>
        <end position="852"/>
    </location>
</feature>
<evidence type="ECO:0000256" key="6">
    <source>
        <dbReference type="SAM" id="MobiDB-lite"/>
    </source>
</evidence>
<dbReference type="Pfam" id="PF08241">
    <property type="entry name" value="Methyltransf_11"/>
    <property type="match status" value="1"/>
</dbReference>
<accession>A0A498IHG1</accession>
<dbReference type="GO" id="GO:0032259">
    <property type="term" value="P:methylation"/>
    <property type="evidence" value="ECO:0007669"/>
    <property type="project" value="UniProtKB-UniRule"/>
</dbReference>
<feature type="chain" id="PRO_5019711670" description="C2H2-type domain-containing protein" evidence="7">
    <location>
        <begin position="35"/>
        <end position="878"/>
    </location>
</feature>
<feature type="compositionally biased region" description="Polar residues" evidence="6">
    <location>
        <begin position="829"/>
        <end position="842"/>
    </location>
</feature>
<dbReference type="EMBL" id="RDQH01000338">
    <property type="protein sequence ID" value="RXH81585.1"/>
    <property type="molecule type" value="Genomic_DNA"/>
</dbReference>
<evidence type="ECO:0000256" key="3">
    <source>
        <dbReference type="ARBA" id="ARBA00022691"/>
    </source>
</evidence>
<dbReference type="InterPro" id="IPR029063">
    <property type="entry name" value="SAM-dependent_MTases_sf"/>
</dbReference>
<evidence type="ECO:0000256" key="2">
    <source>
        <dbReference type="ARBA" id="ARBA00022679"/>
    </source>
</evidence>
<dbReference type="InterPro" id="IPR013087">
    <property type="entry name" value="Znf_C2H2_type"/>
</dbReference>
<dbReference type="PROSITE" id="PS51581">
    <property type="entry name" value="SAM_GTMT"/>
    <property type="match status" value="1"/>
</dbReference>
<gene>
    <name evidence="9" type="ORF">DVH24_035006</name>
</gene>
<feature type="compositionally biased region" description="Acidic residues" evidence="6">
    <location>
        <begin position="706"/>
        <end position="717"/>
    </location>
</feature>
<evidence type="ECO:0000313" key="10">
    <source>
        <dbReference type="Proteomes" id="UP000290289"/>
    </source>
</evidence>
<feature type="region of interest" description="Disordered" evidence="6">
    <location>
        <begin position="660"/>
        <end position="878"/>
    </location>
</feature>
<keyword evidence="7" id="KW-0732">Signal</keyword>
<dbReference type="Gene3D" id="3.30.160.60">
    <property type="entry name" value="Classic Zinc Finger"/>
    <property type="match status" value="1"/>
</dbReference>
<keyword evidence="10" id="KW-1185">Reference proteome</keyword>
<comment type="similarity">
    <text evidence="5">Belongs to the class I-like SAM-binding methyltransferase superfamily. gTMT family.</text>
</comment>
<feature type="compositionally biased region" description="Polar residues" evidence="6">
    <location>
        <begin position="809"/>
        <end position="818"/>
    </location>
</feature>
<evidence type="ECO:0000256" key="7">
    <source>
        <dbReference type="SAM" id="SignalP"/>
    </source>
</evidence>
<feature type="region of interest" description="SAM motif I" evidence="5">
    <location>
        <begin position="143"/>
        <end position="152"/>
    </location>
</feature>
<keyword evidence="4" id="KW-0479">Metal-binding</keyword>
<proteinExistence type="inferred from homology"/>
<keyword evidence="4" id="KW-0863">Zinc-finger</keyword>
<dbReference type="Gene3D" id="3.40.50.150">
    <property type="entry name" value="Vaccinia Virus protein VP39"/>
    <property type="match status" value="1"/>
</dbReference>
<dbReference type="AlphaFoldDB" id="A0A498IHG1"/>
<evidence type="ECO:0000256" key="5">
    <source>
        <dbReference type="PROSITE-ProRule" id="PRU00914"/>
    </source>
</evidence>
<sequence length="878" mass="97395">MKPTSHRLSKALILSHSLTHSLLSSLCWYSSVASHVPPSQLCEYSRGRSELRNRLFRRLNAVAETAAMDVVELKKGIAELYDESSGLWENIWGDHMHHGYYDPNADVSVSIPDHRAAQIRMIDEVLRFAGISEEPPIRIPKNLVDVGCGIGGSSRYLASKYGANAKGITLSPVQAERANALAAAQGLANQASFQVADALNQPFPDGEFDLVWSMESGEHMPDKAKFVNELVRVAAPGATIIIVTWCHRDLGASETTLKPDEKRLLDRICNSFYLPAWCSAADYLKLLESHSLKDIKAEDWSPYVAPFWPAVIRSALTWKGFTSLLRTVSAKMGSSDGKIHPATCNGNIKETPFKIFVGYDPREDLAYEVCRHSISKRSSIPVEIIPIKQSELRKEGLYWRERGQFESTEFSFSRFLTPHLASYEGWAMFVDCDFLYLADIKELRDLIDDKYAVMCVQHDYTPKETTKMDGAVQTVYPRKNWSSMVLYNCGHPKNKVLTPEVVNKETGAFLHRFQWLEDNEIGSIPFVWNFLEGHNKVVENDPQTQPKAVHYTRGGPWFEAWKHCEFADLWLNEKEDYLLITTYCAEVKSGQSLVVEPGKKLLHLSQGCLDDLKKAKGSDPISLFAKIGDQKLTLGFLSADKYPQLINLSYLITGKMGASTSLDTNSEEEDAPPIRAPTMVDKGKAKVNGTEVAKKPSISEQKEASSDDDDESDDEEFGAQPLAEGDSSEDFDESDDDSDSDDETDDSDEDEETPKKADVGKKRPAESTKTPANDKKPKFVTPEKTGSKKGSVHTATPHPSKQTGKKPATSDQSKQQAPKPSGAFHCQPCNRSFNSDGALQSHTKAKHSAANLVLSTAPGVPSSSRESRTSVADDEGWL</sequence>
<dbReference type="Gene3D" id="3.90.550.10">
    <property type="entry name" value="Spore Coat Polysaccharide Biosynthesis Protein SpsA, Chain A"/>
    <property type="match status" value="1"/>
</dbReference>
<feature type="compositionally biased region" description="Polar residues" evidence="6">
    <location>
        <begin position="793"/>
        <end position="802"/>
    </location>
</feature>
<keyword evidence="2 5" id="KW-0808">Transferase</keyword>
<feature type="region of interest" description="SAM motif III" evidence="5">
    <location>
        <begin position="233"/>
        <end position="242"/>
    </location>
</feature>
<dbReference type="InterPro" id="IPR025774">
    <property type="entry name" value="PiNMT-like"/>
</dbReference>
<dbReference type="InterPro" id="IPR013216">
    <property type="entry name" value="Methyltransf_11"/>
</dbReference>
<name>A0A498IHG1_MALDO</name>
<keyword evidence="4" id="KW-0862">Zinc</keyword>
<dbReference type="CDD" id="cd02440">
    <property type="entry name" value="AdoMet_MTases"/>
    <property type="match status" value="1"/>
</dbReference>
<evidence type="ECO:0000259" key="8">
    <source>
        <dbReference type="PROSITE" id="PS50157"/>
    </source>
</evidence>
<evidence type="ECO:0000313" key="9">
    <source>
        <dbReference type="EMBL" id="RXH81585.1"/>
    </source>
</evidence>
<dbReference type="SUPFAM" id="SSF53335">
    <property type="entry name" value="S-adenosyl-L-methionine-dependent methyltransferases"/>
    <property type="match status" value="1"/>
</dbReference>
<feature type="signal peptide" evidence="7">
    <location>
        <begin position="1"/>
        <end position="34"/>
    </location>
</feature>
<dbReference type="GO" id="GO:0008270">
    <property type="term" value="F:zinc ion binding"/>
    <property type="evidence" value="ECO:0007669"/>
    <property type="project" value="UniProtKB-KW"/>
</dbReference>
<organism evidence="9 10">
    <name type="scientific">Malus domestica</name>
    <name type="common">Apple</name>
    <name type="synonym">Pyrus malus</name>
    <dbReference type="NCBI Taxonomy" id="3750"/>
    <lineage>
        <taxon>Eukaryota</taxon>
        <taxon>Viridiplantae</taxon>
        <taxon>Streptophyta</taxon>
        <taxon>Embryophyta</taxon>
        <taxon>Tracheophyta</taxon>
        <taxon>Spermatophyta</taxon>
        <taxon>Magnoliopsida</taxon>
        <taxon>eudicotyledons</taxon>
        <taxon>Gunneridae</taxon>
        <taxon>Pentapetalae</taxon>
        <taxon>rosids</taxon>
        <taxon>fabids</taxon>
        <taxon>Rosales</taxon>
        <taxon>Rosaceae</taxon>
        <taxon>Amygdaloideae</taxon>
        <taxon>Maleae</taxon>
        <taxon>Malus</taxon>
    </lineage>
</organism>
<keyword evidence="1 5" id="KW-0489">Methyltransferase</keyword>
<dbReference type="SUPFAM" id="SSF53448">
    <property type="entry name" value="Nucleotide-diphospho-sugar transferases"/>
    <property type="match status" value="1"/>
</dbReference>
<feature type="compositionally biased region" description="Basic and acidic residues" evidence="6">
    <location>
        <begin position="753"/>
        <end position="777"/>
    </location>
</feature>
<dbReference type="PANTHER" id="PTHR35105:SF2">
    <property type="entry name" value="PROTEIN CDI"/>
    <property type="match status" value="1"/>
</dbReference>
<dbReference type="Pfam" id="PF12874">
    <property type="entry name" value="zf-met"/>
    <property type="match status" value="1"/>
</dbReference>
<protein>
    <recommendedName>
        <fullName evidence="8">C2H2-type domain-containing protein</fullName>
    </recommendedName>
</protein>
<feature type="compositionally biased region" description="Acidic residues" evidence="6">
    <location>
        <begin position="726"/>
        <end position="752"/>
    </location>
</feature>
<dbReference type="PROSITE" id="PS50157">
    <property type="entry name" value="ZINC_FINGER_C2H2_2"/>
    <property type="match status" value="1"/>
</dbReference>
<feature type="region of interest" description="SAM motif II" evidence="5">
    <location>
        <begin position="206"/>
        <end position="214"/>
    </location>
</feature>
<reference evidence="9 10" key="1">
    <citation type="submission" date="2018-10" db="EMBL/GenBank/DDBJ databases">
        <title>A high-quality apple genome assembly.</title>
        <authorList>
            <person name="Hu J."/>
        </authorList>
    </citation>
    <scope>NUCLEOTIDE SEQUENCE [LARGE SCALE GENOMIC DNA]</scope>
    <source>
        <strain evidence="10">cv. HFTH1</strain>
        <tissue evidence="9">Young leaf</tissue>
    </source>
</reference>
<dbReference type="GO" id="GO:0008757">
    <property type="term" value="F:S-adenosylmethionine-dependent methyltransferase activity"/>
    <property type="evidence" value="ECO:0007669"/>
    <property type="project" value="InterPro"/>
</dbReference>
<keyword evidence="3 5" id="KW-0949">S-adenosyl-L-methionine</keyword>
<dbReference type="PANTHER" id="PTHR35105">
    <property type="entry name" value="EXPRESSED PROTEIN"/>
    <property type="match status" value="1"/>
</dbReference>